<reference evidence="7 8" key="1">
    <citation type="submission" date="2020-08" db="EMBL/GenBank/DDBJ databases">
        <title>The Agave Microbiome: Exploring the role of microbial communities in plant adaptations to desert environments.</title>
        <authorList>
            <person name="Partida-Martinez L.P."/>
        </authorList>
    </citation>
    <scope>NUCLEOTIDE SEQUENCE [LARGE SCALE GENOMIC DNA]</scope>
    <source>
        <strain evidence="7 8">AS2.23</strain>
    </source>
</reference>
<accession>A0A7W4XWE9</accession>
<dbReference type="PROSITE" id="PS50893">
    <property type="entry name" value="ABC_TRANSPORTER_2"/>
    <property type="match status" value="1"/>
</dbReference>
<keyword evidence="3" id="KW-0547">Nucleotide-binding</keyword>
<dbReference type="PROSITE" id="PS00211">
    <property type="entry name" value="ABC_TRANSPORTER_1"/>
    <property type="match status" value="1"/>
</dbReference>
<name>A0A7W4XWE9_KINRA</name>
<evidence type="ECO:0000256" key="1">
    <source>
        <dbReference type="ARBA" id="ARBA00005417"/>
    </source>
</evidence>
<protein>
    <recommendedName>
        <fullName evidence="5">ABC-type quaternary amine transporter</fullName>
        <ecNumber evidence="5">7.6.2.9</ecNumber>
    </recommendedName>
</protein>
<dbReference type="GO" id="GO:0015418">
    <property type="term" value="F:ABC-type quaternary ammonium compound transporting activity"/>
    <property type="evidence" value="ECO:0007669"/>
    <property type="project" value="UniProtKB-EC"/>
</dbReference>
<dbReference type="InterPro" id="IPR003439">
    <property type="entry name" value="ABC_transporter-like_ATP-bd"/>
</dbReference>
<dbReference type="PANTHER" id="PTHR43117:SF4">
    <property type="entry name" value="OSMOPROTECTANT IMPORT ATP-BINDING PROTEIN OSMV"/>
    <property type="match status" value="1"/>
</dbReference>
<dbReference type="InterPro" id="IPR046342">
    <property type="entry name" value="CBS_dom_sf"/>
</dbReference>
<dbReference type="InterPro" id="IPR017871">
    <property type="entry name" value="ABC_transporter-like_CS"/>
</dbReference>
<feature type="domain" description="ABC transporter" evidence="6">
    <location>
        <begin position="21"/>
        <end position="257"/>
    </location>
</feature>
<dbReference type="SMART" id="SM00382">
    <property type="entry name" value="AAA"/>
    <property type="match status" value="1"/>
</dbReference>
<keyword evidence="4 7" id="KW-0067">ATP-binding</keyword>
<dbReference type="RefSeq" id="WP_183390899.1">
    <property type="nucleotide sequence ID" value="NZ_JACHVY010000001.1"/>
</dbReference>
<dbReference type="SUPFAM" id="SSF54631">
    <property type="entry name" value="CBS-domain pair"/>
    <property type="match status" value="1"/>
</dbReference>
<dbReference type="GO" id="GO:0005524">
    <property type="term" value="F:ATP binding"/>
    <property type="evidence" value="ECO:0007669"/>
    <property type="project" value="UniProtKB-KW"/>
</dbReference>
<dbReference type="Pfam" id="PF00005">
    <property type="entry name" value="ABC_tran"/>
    <property type="match status" value="1"/>
</dbReference>
<dbReference type="EMBL" id="JACHVY010000001">
    <property type="protein sequence ID" value="MBB2900813.1"/>
    <property type="molecule type" value="Genomic_DNA"/>
</dbReference>
<dbReference type="PANTHER" id="PTHR43117">
    <property type="entry name" value="OSMOPROTECTANT IMPORT ATP-BINDING PROTEIN OSMV"/>
    <property type="match status" value="1"/>
</dbReference>
<reference evidence="7 8" key="2">
    <citation type="submission" date="2020-08" db="EMBL/GenBank/DDBJ databases">
        <authorList>
            <person name="Partida-Martinez L."/>
            <person name="Huntemann M."/>
            <person name="Clum A."/>
            <person name="Wang J."/>
            <person name="Palaniappan K."/>
            <person name="Ritter S."/>
            <person name="Chen I.-M."/>
            <person name="Stamatis D."/>
            <person name="Reddy T."/>
            <person name="O'Malley R."/>
            <person name="Daum C."/>
            <person name="Shapiro N."/>
            <person name="Ivanova N."/>
            <person name="Kyrpides N."/>
            <person name="Woyke T."/>
        </authorList>
    </citation>
    <scope>NUCLEOTIDE SEQUENCE [LARGE SCALE GENOMIC DNA]</scope>
    <source>
        <strain evidence="7 8">AS2.23</strain>
    </source>
</reference>
<keyword evidence="2" id="KW-0813">Transport</keyword>
<dbReference type="GO" id="GO:0016887">
    <property type="term" value="F:ATP hydrolysis activity"/>
    <property type="evidence" value="ECO:0007669"/>
    <property type="project" value="InterPro"/>
</dbReference>
<dbReference type="Gene3D" id="3.40.50.300">
    <property type="entry name" value="P-loop containing nucleotide triphosphate hydrolases"/>
    <property type="match status" value="1"/>
</dbReference>
<dbReference type="EC" id="7.6.2.9" evidence="5"/>
<evidence type="ECO:0000313" key="7">
    <source>
        <dbReference type="EMBL" id="MBB2900813.1"/>
    </source>
</evidence>
<organism evidence="7 8">
    <name type="scientific">Kineococcus radiotolerans</name>
    <dbReference type="NCBI Taxonomy" id="131568"/>
    <lineage>
        <taxon>Bacteria</taxon>
        <taxon>Bacillati</taxon>
        <taxon>Actinomycetota</taxon>
        <taxon>Actinomycetes</taxon>
        <taxon>Kineosporiales</taxon>
        <taxon>Kineosporiaceae</taxon>
        <taxon>Kineococcus</taxon>
    </lineage>
</organism>
<comment type="similarity">
    <text evidence="1">Belongs to the ABC transporter superfamily.</text>
</comment>
<gene>
    <name evidence="7" type="ORF">FHR75_001601</name>
</gene>
<dbReference type="SUPFAM" id="SSF52540">
    <property type="entry name" value="P-loop containing nucleoside triphosphate hydrolases"/>
    <property type="match status" value="1"/>
</dbReference>
<evidence type="ECO:0000313" key="8">
    <source>
        <dbReference type="Proteomes" id="UP000533269"/>
    </source>
</evidence>
<evidence type="ECO:0000256" key="2">
    <source>
        <dbReference type="ARBA" id="ARBA00022448"/>
    </source>
</evidence>
<dbReference type="InterPro" id="IPR027417">
    <property type="entry name" value="P-loop_NTPase"/>
</dbReference>
<evidence type="ECO:0000259" key="6">
    <source>
        <dbReference type="PROSITE" id="PS50893"/>
    </source>
</evidence>
<evidence type="ECO:0000256" key="5">
    <source>
        <dbReference type="ARBA" id="ARBA00066388"/>
    </source>
</evidence>
<dbReference type="FunFam" id="3.40.50.300:FF:000425">
    <property type="entry name" value="Probable ABC transporter, ATP-binding subunit"/>
    <property type="match status" value="1"/>
</dbReference>
<evidence type="ECO:0000256" key="3">
    <source>
        <dbReference type="ARBA" id="ARBA00022741"/>
    </source>
</evidence>
<evidence type="ECO:0000256" key="4">
    <source>
        <dbReference type="ARBA" id="ARBA00022840"/>
    </source>
</evidence>
<dbReference type="Proteomes" id="UP000533269">
    <property type="component" value="Unassembled WGS sequence"/>
</dbReference>
<sequence length="393" mass="42326">MTAGSEEPGPLDDAPGDEEVIRFEGVSKRYGRHDSPAVRHLDLAVRRGELVALVGPSGCGKSTILRMVNRLVEPTGGRVVVDGRDTARTDAVALRRGIGYVIQAGGLMPHRTVRQNIATVPKLLGWDPALTRRRGDELLELVGLDPWAHGDRYPAQLSGGQQQRVGVARALAADPPVLLMDEPFGAVDPVVRDRLQGEFRRIQRELRKTVLFVTHDLDEAVRIADRVAVFSTGGVLEQIADPATLLSAPASEFVVDFVGSDRGLRRLAVTPIRAEDLERPLVLAPGDGAAYAATALELDGRPWAVVLDGSGRLLGWVPRGALLAARGNRAARVGDHVREFGTRIGAHEDLRSAFSALLAQELRFLPVLAGEEFLGVLTPDVVHTALRRGLPPA</sequence>
<proteinExistence type="inferred from homology"/>
<comment type="caution">
    <text evidence="7">The sequence shown here is derived from an EMBL/GenBank/DDBJ whole genome shotgun (WGS) entry which is preliminary data.</text>
</comment>
<dbReference type="AlphaFoldDB" id="A0A7W4XWE9"/>
<dbReference type="InterPro" id="IPR003593">
    <property type="entry name" value="AAA+_ATPase"/>
</dbReference>